<sequence length="1208" mass="134848">MQNATELSPYVCCNLFLLAASTLAPSLTARIFLRNCIVLLDPVATMSTAVTMGAAYALPTAEPRCYHRIYPGCLLSDRPCPRWRPFSSSPIPGSVTVISRLAMSGMEPLAVLGLACNAMQIFQFTFESVSLCKKAFRTGIPDPELARYVNECAQLYRKLDNSIRSVQHPNAEDVEFLRICGNTRDASLLLETEIKAILQPTAKGRVRASIIVGFKARIKAHKLDRLEKQMRGYQKILESGLLDRTCKKVDALSLQQDERFNNLDVVLRDFIRSYCQGQRRLEGLLDAHTTSIKALVEAETLKTHRTITDAVQSVSTKTTEDLAVILNQIASEPQIWQKRERLLKSLKYSTMGDRFNQIPQPHDGTYQWIMRGTRLWEQEEEDPDTRISRSSSACAHTNPALDVCWSCFPCWLESTSSASNLYWIQGKTGAGKSTLMKFIVTDPDLWSSLNLADGVPLLLYHFLWAPGGQLQKSVRGLLLALVYQFLSANEKVLDEVISALPKAKYKDIPGDWTLEELQMIIQTWFPRSDRRIVIFIDGLDEMDPDDRSTPDPLRFITTKIATIGKVKLCVSSRPEQLFLRYFASKPTLRLQDITFFDMKIYAEAYLVPDPGDEYDTKDVRNLIDSLLVKADGVFLWIALVVRSLASGLRNGDSIEELNLRLEQMPKGLNALYQDMWARLNDDEPIYRQEAALYFNLIRDWRTLQSGTDEGPREDSDDTIEILGLLLATQPAKAQEILKNPAAFTADQLQAACRDLAKRVERRTARLLHVKERHSGRTTLVEFLHRSSLEFLENTPEGRKILAYDKTPREARFSNLARGFMARIYLRVTGQLDEGLGAFRIQNVLDMISTNFRRGRIVQDDAVELLASAQRLFDLAIRSGVPGKTFGLPGNFKGHDFVRLLAMFGFDDLASLFFDGLVPGWNSNVMDSSLYRSSLVVAALTPPDISMDTLTTTASEEHSHGPEAASAQVQQEKGAKLVTLVSLLCSRTFWPSSLPELSETVAAYKRTGICLAESITLYLEVPAGAPDETVLIISPSSLMPQKYYRPSPRILKGNAWIALEMKVSSLVELVLGAVEASTAVKLPSVVSASSSDAGKANLDLVPRVGCARVLAFYVPYWGSMGAQQPSYFRKILTPATEEDARYVLSGLNAITLSEAEPNAFAIPSLWKRVEEIASRAKEADELMFQNALHGPLDDMVESLMDSGSLTEGH</sequence>
<dbReference type="AlphaFoldDB" id="A0AAN6YCP3"/>
<reference evidence="3" key="1">
    <citation type="journal article" date="2023" name="Mol. Phylogenet. Evol.">
        <title>Genome-scale phylogeny and comparative genomics of the fungal order Sordariales.</title>
        <authorList>
            <person name="Hensen N."/>
            <person name="Bonometti L."/>
            <person name="Westerberg I."/>
            <person name="Brannstrom I.O."/>
            <person name="Guillou S."/>
            <person name="Cros-Aarteil S."/>
            <person name="Calhoun S."/>
            <person name="Haridas S."/>
            <person name="Kuo A."/>
            <person name="Mondo S."/>
            <person name="Pangilinan J."/>
            <person name="Riley R."/>
            <person name="LaButti K."/>
            <person name="Andreopoulos B."/>
            <person name="Lipzen A."/>
            <person name="Chen C."/>
            <person name="Yan M."/>
            <person name="Daum C."/>
            <person name="Ng V."/>
            <person name="Clum A."/>
            <person name="Steindorff A."/>
            <person name="Ohm R.A."/>
            <person name="Martin F."/>
            <person name="Silar P."/>
            <person name="Natvig D.O."/>
            <person name="Lalanne C."/>
            <person name="Gautier V."/>
            <person name="Ament-Velasquez S.L."/>
            <person name="Kruys A."/>
            <person name="Hutchinson M.I."/>
            <person name="Powell A.J."/>
            <person name="Barry K."/>
            <person name="Miller A.N."/>
            <person name="Grigoriev I.V."/>
            <person name="Debuchy R."/>
            <person name="Gladieux P."/>
            <person name="Hiltunen Thoren M."/>
            <person name="Johannesson H."/>
        </authorList>
    </citation>
    <scope>NUCLEOTIDE SEQUENCE</scope>
    <source>
        <strain evidence="3">PSN293</strain>
    </source>
</reference>
<evidence type="ECO:0000313" key="4">
    <source>
        <dbReference type="Proteomes" id="UP001301769"/>
    </source>
</evidence>
<dbReference type="InterPro" id="IPR056884">
    <property type="entry name" value="NPHP3-like_N"/>
</dbReference>
<dbReference type="InterPro" id="IPR027417">
    <property type="entry name" value="P-loop_NTPase"/>
</dbReference>
<accession>A0AAN6YCP3</accession>
<feature type="domain" description="NACHT" evidence="2">
    <location>
        <begin position="420"/>
        <end position="574"/>
    </location>
</feature>
<dbReference type="Proteomes" id="UP001301769">
    <property type="component" value="Unassembled WGS sequence"/>
</dbReference>
<name>A0AAN6YCP3_9PEZI</name>
<dbReference type="Pfam" id="PF24883">
    <property type="entry name" value="NPHP3_N"/>
    <property type="match status" value="1"/>
</dbReference>
<evidence type="ECO:0000259" key="2">
    <source>
        <dbReference type="PROSITE" id="PS50837"/>
    </source>
</evidence>
<keyword evidence="4" id="KW-1185">Reference proteome</keyword>
<reference evidence="3" key="2">
    <citation type="submission" date="2023-05" db="EMBL/GenBank/DDBJ databases">
        <authorList>
            <consortium name="Lawrence Berkeley National Laboratory"/>
            <person name="Steindorff A."/>
            <person name="Hensen N."/>
            <person name="Bonometti L."/>
            <person name="Westerberg I."/>
            <person name="Brannstrom I.O."/>
            <person name="Guillou S."/>
            <person name="Cros-Aarteil S."/>
            <person name="Calhoun S."/>
            <person name="Haridas S."/>
            <person name="Kuo A."/>
            <person name="Mondo S."/>
            <person name="Pangilinan J."/>
            <person name="Riley R."/>
            <person name="Labutti K."/>
            <person name="Andreopoulos B."/>
            <person name="Lipzen A."/>
            <person name="Chen C."/>
            <person name="Yanf M."/>
            <person name="Daum C."/>
            <person name="Ng V."/>
            <person name="Clum A."/>
            <person name="Ohm R."/>
            <person name="Martin F."/>
            <person name="Silar P."/>
            <person name="Natvig D."/>
            <person name="Lalanne C."/>
            <person name="Gautier V."/>
            <person name="Ament-Velasquez S.L."/>
            <person name="Kruys A."/>
            <person name="Hutchinson M.I."/>
            <person name="Powell A.J."/>
            <person name="Barry K."/>
            <person name="Miller A.N."/>
            <person name="Grigoriev I.V."/>
            <person name="Debuchy R."/>
            <person name="Gladieux P."/>
            <person name="Thoren M.H."/>
            <person name="Johannesson H."/>
        </authorList>
    </citation>
    <scope>NUCLEOTIDE SEQUENCE</scope>
    <source>
        <strain evidence="3">PSN293</strain>
    </source>
</reference>
<gene>
    <name evidence="3" type="ORF">QBC37DRAFT_78006</name>
</gene>
<keyword evidence="1" id="KW-0677">Repeat</keyword>
<dbReference type="EMBL" id="MU858064">
    <property type="protein sequence ID" value="KAK4216919.1"/>
    <property type="molecule type" value="Genomic_DNA"/>
</dbReference>
<evidence type="ECO:0000313" key="3">
    <source>
        <dbReference type="EMBL" id="KAK4216919.1"/>
    </source>
</evidence>
<dbReference type="InterPro" id="IPR007111">
    <property type="entry name" value="NACHT_NTPase"/>
</dbReference>
<dbReference type="PANTHER" id="PTHR10039">
    <property type="entry name" value="AMELOGENIN"/>
    <property type="match status" value="1"/>
</dbReference>
<dbReference type="PROSITE" id="PS50837">
    <property type="entry name" value="NACHT"/>
    <property type="match status" value="1"/>
</dbReference>
<protein>
    <recommendedName>
        <fullName evidence="2">NACHT domain-containing protein</fullName>
    </recommendedName>
</protein>
<dbReference type="Gene3D" id="3.40.50.300">
    <property type="entry name" value="P-loop containing nucleotide triphosphate hydrolases"/>
    <property type="match status" value="1"/>
</dbReference>
<dbReference type="PANTHER" id="PTHR10039:SF5">
    <property type="entry name" value="NACHT DOMAIN-CONTAINING PROTEIN"/>
    <property type="match status" value="1"/>
</dbReference>
<evidence type="ECO:0000256" key="1">
    <source>
        <dbReference type="ARBA" id="ARBA00022737"/>
    </source>
</evidence>
<proteinExistence type="predicted"/>
<dbReference type="SUPFAM" id="SSF52540">
    <property type="entry name" value="P-loop containing nucleoside triphosphate hydrolases"/>
    <property type="match status" value="1"/>
</dbReference>
<comment type="caution">
    <text evidence="3">The sequence shown here is derived from an EMBL/GenBank/DDBJ whole genome shotgun (WGS) entry which is preliminary data.</text>
</comment>
<organism evidence="3 4">
    <name type="scientific">Rhypophila decipiens</name>
    <dbReference type="NCBI Taxonomy" id="261697"/>
    <lineage>
        <taxon>Eukaryota</taxon>
        <taxon>Fungi</taxon>
        <taxon>Dikarya</taxon>
        <taxon>Ascomycota</taxon>
        <taxon>Pezizomycotina</taxon>
        <taxon>Sordariomycetes</taxon>
        <taxon>Sordariomycetidae</taxon>
        <taxon>Sordariales</taxon>
        <taxon>Naviculisporaceae</taxon>
        <taxon>Rhypophila</taxon>
    </lineage>
</organism>